<organism evidence="9">
    <name type="scientific">hydrothermal vent metagenome</name>
    <dbReference type="NCBI Taxonomy" id="652676"/>
    <lineage>
        <taxon>unclassified sequences</taxon>
        <taxon>metagenomes</taxon>
        <taxon>ecological metagenomes</taxon>
    </lineage>
</organism>
<keyword evidence="4 7" id="KW-0812">Transmembrane</keyword>
<evidence type="ECO:0000256" key="3">
    <source>
        <dbReference type="ARBA" id="ARBA00022475"/>
    </source>
</evidence>
<dbReference type="Pfam" id="PF00482">
    <property type="entry name" value="T2SSF"/>
    <property type="match status" value="1"/>
</dbReference>
<evidence type="ECO:0000259" key="8">
    <source>
        <dbReference type="Pfam" id="PF00482"/>
    </source>
</evidence>
<feature type="domain" description="Type II secretion system protein GspF" evidence="8">
    <location>
        <begin position="1"/>
        <end position="114"/>
    </location>
</feature>
<dbReference type="GO" id="GO:0015628">
    <property type="term" value="P:protein secretion by the type II secretion system"/>
    <property type="evidence" value="ECO:0007669"/>
    <property type="project" value="TreeGrafter"/>
</dbReference>
<evidence type="ECO:0000256" key="7">
    <source>
        <dbReference type="SAM" id="Phobius"/>
    </source>
</evidence>
<proteinExistence type="inferred from homology"/>
<gene>
    <name evidence="9" type="ORF">MNBD_GAMMA20-194</name>
</gene>
<dbReference type="InterPro" id="IPR018076">
    <property type="entry name" value="T2SS_GspF_dom"/>
</dbReference>
<feature type="non-terminal residue" evidence="9">
    <location>
        <position position="1"/>
    </location>
</feature>
<comment type="similarity">
    <text evidence="2">Belongs to the GSP F family.</text>
</comment>
<evidence type="ECO:0000313" key="9">
    <source>
        <dbReference type="EMBL" id="VAW96620.1"/>
    </source>
</evidence>
<sequence>RAGVPLITALTVVARALDNDYVEQRILSMQNGIERGESITQTAAATGLFDALVMQMMAVGEETGSIDTLLAEVGEFYEAEVAYDIERLSARIEPILTVVIAIIVLVLALGVFLPMWSLSGVAIKN</sequence>
<dbReference type="Gene3D" id="1.20.81.30">
    <property type="entry name" value="Type II secretion system (T2SS), domain F"/>
    <property type="match status" value="1"/>
</dbReference>
<dbReference type="PANTHER" id="PTHR30012:SF4">
    <property type="entry name" value="MSHA BIOGENESIS PROTEIN MSHG"/>
    <property type="match status" value="1"/>
</dbReference>
<reference evidence="9" key="1">
    <citation type="submission" date="2018-06" db="EMBL/GenBank/DDBJ databases">
        <authorList>
            <person name="Zhirakovskaya E."/>
        </authorList>
    </citation>
    <scope>NUCLEOTIDE SEQUENCE</scope>
</reference>
<keyword evidence="5 7" id="KW-1133">Transmembrane helix</keyword>
<dbReference type="InterPro" id="IPR042094">
    <property type="entry name" value="T2SS_GspF_sf"/>
</dbReference>
<dbReference type="PANTHER" id="PTHR30012">
    <property type="entry name" value="GENERAL SECRETION PATHWAY PROTEIN"/>
    <property type="match status" value="1"/>
</dbReference>
<accession>A0A3B1A4X4</accession>
<feature type="transmembrane region" description="Helical" evidence="7">
    <location>
        <begin position="95"/>
        <end position="116"/>
    </location>
</feature>
<dbReference type="GO" id="GO:0005886">
    <property type="term" value="C:plasma membrane"/>
    <property type="evidence" value="ECO:0007669"/>
    <property type="project" value="UniProtKB-SubCell"/>
</dbReference>
<dbReference type="EMBL" id="UOFU01000102">
    <property type="protein sequence ID" value="VAW96620.1"/>
    <property type="molecule type" value="Genomic_DNA"/>
</dbReference>
<keyword evidence="3" id="KW-1003">Cell membrane</keyword>
<name>A0A3B1A4X4_9ZZZZ</name>
<dbReference type="AlphaFoldDB" id="A0A3B1A4X4"/>
<evidence type="ECO:0000256" key="4">
    <source>
        <dbReference type="ARBA" id="ARBA00022692"/>
    </source>
</evidence>
<evidence type="ECO:0000256" key="6">
    <source>
        <dbReference type="ARBA" id="ARBA00023136"/>
    </source>
</evidence>
<evidence type="ECO:0000256" key="1">
    <source>
        <dbReference type="ARBA" id="ARBA00004651"/>
    </source>
</evidence>
<evidence type="ECO:0000256" key="2">
    <source>
        <dbReference type="ARBA" id="ARBA00005745"/>
    </source>
</evidence>
<protein>
    <submittedName>
        <fullName evidence="9">MSHA biogenesis protein MshG</fullName>
    </submittedName>
</protein>
<evidence type="ECO:0000256" key="5">
    <source>
        <dbReference type="ARBA" id="ARBA00022989"/>
    </source>
</evidence>
<dbReference type="InterPro" id="IPR003004">
    <property type="entry name" value="GspF/PilC"/>
</dbReference>
<comment type="subcellular location">
    <subcellularLocation>
        <location evidence="1">Cell membrane</location>
        <topology evidence="1">Multi-pass membrane protein</topology>
    </subcellularLocation>
</comment>
<keyword evidence="6 7" id="KW-0472">Membrane</keyword>